<organism evidence="3 4">
    <name type="scientific">Symbiodinium pilosum</name>
    <name type="common">Dinoflagellate</name>
    <dbReference type="NCBI Taxonomy" id="2952"/>
    <lineage>
        <taxon>Eukaryota</taxon>
        <taxon>Sar</taxon>
        <taxon>Alveolata</taxon>
        <taxon>Dinophyceae</taxon>
        <taxon>Suessiales</taxon>
        <taxon>Symbiodiniaceae</taxon>
        <taxon>Symbiodinium</taxon>
    </lineage>
</organism>
<dbReference type="InterPro" id="IPR008630">
    <property type="entry name" value="Glyco_trans_34"/>
</dbReference>
<reference evidence="3" key="1">
    <citation type="submission" date="2021-02" db="EMBL/GenBank/DDBJ databases">
        <authorList>
            <person name="Dougan E. K."/>
            <person name="Rhodes N."/>
            <person name="Thang M."/>
            <person name="Chan C."/>
        </authorList>
    </citation>
    <scope>NUCLEOTIDE SEQUENCE</scope>
</reference>
<gene>
    <name evidence="3" type="primary">PKHD1L1</name>
    <name evidence="3" type="ORF">SPIL2461_LOCUS10489</name>
</gene>
<dbReference type="EMBL" id="CAJNIZ010019602">
    <property type="protein sequence ID" value="CAE7428461.1"/>
    <property type="molecule type" value="Genomic_DNA"/>
</dbReference>
<evidence type="ECO:0000313" key="3">
    <source>
        <dbReference type="EMBL" id="CAE7428461.1"/>
    </source>
</evidence>
<keyword evidence="2" id="KW-0808">Transferase</keyword>
<protein>
    <submittedName>
        <fullName evidence="3">PKHD1L1 protein</fullName>
    </submittedName>
</protein>
<name>A0A812R8Y8_SYMPI</name>
<comment type="caution">
    <text evidence="3">The sequence shown here is derived from an EMBL/GenBank/DDBJ whole genome shotgun (WGS) entry which is preliminary data.</text>
</comment>
<dbReference type="GO" id="GO:0000139">
    <property type="term" value="C:Golgi membrane"/>
    <property type="evidence" value="ECO:0007669"/>
    <property type="project" value="TreeGrafter"/>
</dbReference>
<keyword evidence="1" id="KW-0328">Glycosyltransferase</keyword>
<dbReference type="Proteomes" id="UP000649617">
    <property type="component" value="Unassembled WGS sequence"/>
</dbReference>
<dbReference type="PANTHER" id="PTHR31306:SF4">
    <property type="entry name" value="ALPHA-1,2-GALACTOSYLTRANSFERASE"/>
    <property type="match status" value="1"/>
</dbReference>
<feature type="non-terminal residue" evidence="3">
    <location>
        <position position="1"/>
    </location>
</feature>
<evidence type="ECO:0000256" key="2">
    <source>
        <dbReference type="ARBA" id="ARBA00022679"/>
    </source>
</evidence>
<evidence type="ECO:0000256" key="1">
    <source>
        <dbReference type="ARBA" id="ARBA00022676"/>
    </source>
</evidence>
<dbReference type="AlphaFoldDB" id="A0A812R8Y8"/>
<dbReference type="PANTHER" id="PTHR31306">
    <property type="entry name" value="ALPHA-1,6-MANNOSYLTRANSFERASE MNN11-RELATED"/>
    <property type="match status" value="1"/>
</dbReference>
<dbReference type="GO" id="GO:0016757">
    <property type="term" value="F:glycosyltransferase activity"/>
    <property type="evidence" value="ECO:0007669"/>
    <property type="project" value="UniProtKB-KW"/>
</dbReference>
<proteinExistence type="predicted"/>
<accession>A0A812R8Y8</accession>
<evidence type="ECO:0000313" key="4">
    <source>
        <dbReference type="Proteomes" id="UP000649617"/>
    </source>
</evidence>
<dbReference type="GO" id="GO:0006487">
    <property type="term" value="P:protein N-linked glycosylation"/>
    <property type="evidence" value="ECO:0007669"/>
    <property type="project" value="TreeGrafter"/>
</dbReference>
<dbReference type="OrthoDB" id="120976at2759"/>
<keyword evidence="4" id="KW-1185">Reference proteome</keyword>
<sequence>DWYYLTYRFPYSLLVETGWAPIIFSTWALLAESFKSSFPDLVWKDCEDVPGVGKLMPDMQAYVTAPTQMWQKMMSSMMGADEDALKRCPLASAFMAGLLSAVEDHDKVRKSLLDLAQFALRHYREKNNFTFANVLLSSWNIFSPIAHTALLLDEKTGLSKKKPCGLLWCPQGGTPNDLLCRCEFAFTKGYRNTTVCIFMVDTRRRSSLRNITSVLNARYWTLSFGVNRAYAHDFGYEIDYVNPDEATHYPGRKVGWAKVKVIVDALRERGPERCAYGVSLDTDAFIRTSEPLAAIIADYGLADNKLIMFSQEYHMENDHEGGKALINGGFFIVRNTPEGVGLLQEWYDVPEMYEDMAHLKKENPQGLNQCWDRKMQPKYAAVTALGEPHLFTAPLGLAVRHNWFKDLRFEQEMQDILLHRLQRRYNCIVCQNVYDWDDSNNTDPGWR</sequence>